<reference evidence="1 2" key="1">
    <citation type="journal article" date="2012" name="ISME J.">
        <title>Genomic insights to SAR86, an abundant and uncultivated marine bacterial lineage.</title>
        <authorList>
            <person name="Dupont C.L."/>
            <person name="Rusch D.B."/>
            <person name="Yooseph S."/>
            <person name="Lombardo M.J."/>
            <person name="Richter R.A."/>
            <person name="Valas R."/>
            <person name="Novotny M."/>
            <person name="Yee-Greenbaum J."/>
            <person name="Selengut J.D."/>
            <person name="Haft D.H."/>
            <person name="Halpern A.L."/>
            <person name="Lasken R.S."/>
            <person name="Nealson K."/>
            <person name="Friedman R."/>
            <person name="Venter J.C."/>
        </authorList>
    </citation>
    <scope>NUCLEOTIDE SEQUENCE [LARGE SCALE GENOMIC DNA]</scope>
</reference>
<dbReference type="Pfam" id="PF06853">
    <property type="entry name" value="DUF1249"/>
    <property type="match status" value="1"/>
</dbReference>
<organism evidence="1 2">
    <name type="scientific">SAR86 cluster bacterium SAR86B</name>
    <dbReference type="NCBI Taxonomy" id="1123867"/>
    <lineage>
        <taxon>Bacteria</taxon>
        <taxon>Pseudomonadati</taxon>
        <taxon>Pseudomonadota</taxon>
        <taxon>Gammaproteobacteria</taxon>
        <taxon>SAR86 cluster</taxon>
    </lineage>
</organism>
<dbReference type="AlphaFoldDB" id="J5KRY4"/>
<evidence type="ECO:0008006" key="3">
    <source>
        <dbReference type="Google" id="ProtNLM"/>
    </source>
</evidence>
<dbReference type="Proteomes" id="UP000010116">
    <property type="component" value="Unassembled WGS sequence"/>
</dbReference>
<sequence>MIKTLPSTSYHLATCEKNFLKLTKLLNNFDEQKYKFKSISDENNFEEILFITLEKSKHTVLLEAKQKNKNKDSFFNFTIRIQISLDAKLAEVVSYQGEKPLPFFFKKSEMQSYDEKKQQNNFLSEWLENIFSTSVPEGFDLSKILNK</sequence>
<name>J5KRY4_9GAMM</name>
<dbReference type="PANTHER" id="PTHR38774:SF1">
    <property type="entry name" value="CYTOPLASMIC PROTEIN"/>
    <property type="match status" value="1"/>
</dbReference>
<proteinExistence type="predicted"/>
<dbReference type="InterPro" id="IPR009659">
    <property type="entry name" value="DUF1249"/>
</dbReference>
<dbReference type="HOGENOM" id="CLU_1833815_0_0_6"/>
<evidence type="ECO:0000313" key="1">
    <source>
        <dbReference type="EMBL" id="EJP74036.1"/>
    </source>
</evidence>
<protein>
    <recommendedName>
        <fullName evidence="3">DUF1249 domain-containing protein</fullName>
    </recommendedName>
</protein>
<evidence type="ECO:0000313" key="2">
    <source>
        <dbReference type="Proteomes" id="UP000010116"/>
    </source>
</evidence>
<dbReference type="EMBL" id="JH611164">
    <property type="protein sequence ID" value="EJP74036.1"/>
    <property type="molecule type" value="Genomic_DNA"/>
</dbReference>
<dbReference type="PANTHER" id="PTHR38774">
    <property type="entry name" value="CYTOPLASMIC PROTEIN-RELATED"/>
    <property type="match status" value="1"/>
</dbReference>
<gene>
    <name evidence="1" type="ORF">NT02SARS_0534</name>
</gene>
<accession>J5KRY4</accession>